<evidence type="ECO:0000313" key="6">
    <source>
        <dbReference type="EMBL" id="NCU17515.1"/>
    </source>
</evidence>
<dbReference type="PANTHER" id="PTHR44846:SF12">
    <property type="entry name" value="HTH-TYPE TRANSCRIPTIONAL REGULATOR TRER"/>
    <property type="match status" value="1"/>
</dbReference>
<dbReference type="InterPro" id="IPR036388">
    <property type="entry name" value="WH-like_DNA-bd_sf"/>
</dbReference>
<gene>
    <name evidence="6" type="primary">treR</name>
    <name evidence="6" type="ORF">GW534_07015</name>
</gene>
<keyword evidence="7" id="KW-1185">Reference proteome</keyword>
<dbReference type="RefSeq" id="WP_161920348.1">
    <property type="nucleotide sequence ID" value="NZ_JAACYS010000024.1"/>
</dbReference>
<dbReference type="NCBIfam" id="TIGR02404">
    <property type="entry name" value="trehalos_R_Bsub"/>
    <property type="match status" value="1"/>
</dbReference>
<dbReference type="CDD" id="cd07377">
    <property type="entry name" value="WHTH_GntR"/>
    <property type="match status" value="1"/>
</dbReference>
<dbReference type="InterPro" id="IPR050679">
    <property type="entry name" value="Bact_HTH_transcr_reg"/>
</dbReference>
<comment type="caution">
    <text evidence="6">The sequence shown here is derived from an EMBL/GenBank/DDBJ whole genome shotgun (WGS) entry which is preliminary data.</text>
</comment>
<organism evidence="6 7">
    <name type="scientific">Pallidibacillus pasinlerensis</name>
    <dbReference type="NCBI Taxonomy" id="2703818"/>
    <lineage>
        <taxon>Bacteria</taxon>
        <taxon>Bacillati</taxon>
        <taxon>Bacillota</taxon>
        <taxon>Bacilli</taxon>
        <taxon>Bacillales</taxon>
        <taxon>Bacillaceae</taxon>
        <taxon>Pallidibacillus</taxon>
    </lineage>
</organism>
<evidence type="ECO:0000259" key="5">
    <source>
        <dbReference type="PROSITE" id="PS50949"/>
    </source>
</evidence>
<dbReference type="InterPro" id="IPR000524">
    <property type="entry name" value="Tscrpt_reg_HTH_GntR"/>
</dbReference>
<evidence type="ECO:0000256" key="4">
    <source>
        <dbReference type="NCBIfam" id="TIGR02404"/>
    </source>
</evidence>
<dbReference type="SMART" id="SM00345">
    <property type="entry name" value="HTH_GNTR"/>
    <property type="match status" value="1"/>
</dbReference>
<accession>A0ABX0A7U3</accession>
<dbReference type="InterPro" id="IPR028978">
    <property type="entry name" value="Chorismate_lyase_/UTRA_dom_sf"/>
</dbReference>
<keyword evidence="2" id="KW-0238">DNA-binding</keyword>
<dbReference type="Gene3D" id="3.40.1410.10">
    <property type="entry name" value="Chorismate lyase-like"/>
    <property type="match status" value="1"/>
</dbReference>
<dbReference type="PANTHER" id="PTHR44846">
    <property type="entry name" value="MANNOSYL-D-GLYCERATE TRANSPORT/METABOLISM SYSTEM REPRESSOR MNGR-RELATED"/>
    <property type="match status" value="1"/>
</dbReference>
<sequence>MQKKYLRIYNDLVKRIQSNSWTIGDLLPSENELAAQYDTSRETIRKALDLLSQNGYIQKVRGKGSVIINRNQFSFPVSGIESFTELTEKMALNSRTIVHSIKYLDPKNESMEILKGNPNEKVWNVNRIREIDGEKVILDKDYFNDKYIPLLTEEICQGSIYNYIENELGLVIGFAQKEIVVENPTEEDRELLDLEGFSNVVVIRSQVHLDDASLFQITESRHRPDKFRFVDFARRVKN</sequence>
<evidence type="ECO:0000256" key="2">
    <source>
        <dbReference type="ARBA" id="ARBA00023125"/>
    </source>
</evidence>
<dbReference type="PRINTS" id="PR00035">
    <property type="entry name" value="HTHGNTR"/>
</dbReference>
<protein>
    <recommendedName>
        <fullName evidence="4">Trehalose operon repressor</fullName>
    </recommendedName>
</protein>
<evidence type="ECO:0000256" key="1">
    <source>
        <dbReference type="ARBA" id="ARBA00023015"/>
    </source>
</evidence>
<feature type="domain" description="HTH gntR-type" evidence="5">
    <location>
        <begin position="2"/>
        <end position="70"/>
    </location>
</feature>
<dbReference type="Pfam" id="PF07702">
    <property type="entry name" value="UTRA"/>
    <property type="match status" value="1"/>
</dbReference>
<dbReference type="SMART" id="SM00866">
    <property type="entry name" value="UTRA"/>
    <property type="match status" value="1"/>
</dbReference>
<evidence type="ECO:0000256" key="3">
    <source>
        <dbReference type="ARBA" id="ARBA00023163"/>
    </source>
</evidence>
<dbReference type="EMBL" id="JAACYS010000024">
    <property type="protein sequence ID" value="NCU17515.1"/>
    <property type="molecule type" value="Genomic_DNA"/>
</dbReference>
<dbReference type="InterPro" id="IPR011663">
    <property type="entry name" value="UTRA"/>
</dbReference>
<proteinExistence type="predicted"/>
<keyword evidence="3" id="KW-0804">Transcription</keyword>
<dbReference type="SUPFAM" id="SSF46785">
    <property type="entry name" value="Winged helix' DNA-binding domain"/>
    <property type="match status" value="1"/>
</dbReference>
<evidence type="ECO:0000313" key="7">
    <source>
        <dbReference type="Proteomes" id="UP000743899"/>
    </source>
</evidence>
<keyword evidence="1" id="KW-0805">Transcription regulation</keyword>
<dbReference type="InterPro" id="IPR036390">
    <property type="entry name" value="WH_DNA-bd_sf"/>
</dbReference>
<dbReference type="InterPro" id="IPR012770">
    <property type="entry name" value="TreR"/>
</dbReference>
<reference evidence="6 7" key="1">
    <citation type="submission" date="2020-01" db="EMBL/GenBank/DDBJ databases">
        <title>A novel Bacillus sp. from Pasinler.</title>
        <authorList>
            <person name="Adiguzel A."/>
            <person name="Ay H."/>
            <person name="Baltaci M.O."/>
        </authorList>
    </citation>
    <scope>NUCLEOTIDE SEQUENCE [LARGE SCALE GENOMIC DNA]</scope>
    <source>
        <strain evidence="6 7">P1</strain>
    </source>
</reference>
<dbReference type="PROSITE" id="PS50949">
    <property type="entry name" value="HTH_GNTR"/>
    <property type="match status" value="1"/>
</dbReference>
<dbReference type="SUPFAM" id="SSF64288">
    <property type="entry name" value="Chorismate lyase-like"/>
    <property type="match status" value="1"/>
</dbReference>
<name>A0ABX0A7U3_9BACI</name>
<dbReference type="Pfam" id="PF00392">
    <property type="entry name" value="GntR"/>
    <property type="match status" value="1"/>
</dbReference>
<dbReference type="Gene3D" id="1.10.10.10">
    <property type="entry name" value="Winged helix-like DNA-binding domain superfamily/Winged helix DNA-binding domain"/>
    <property type="match status" value="1"/>
</dbReference>
<dbReference type="Proteomes" id="UP000743899">
    <property type="component" value="Unassembled WGS sequence"/>
</dbReference>